<organism evidence="1">
    <name type="scientific">Anguilla anguilla</name>
    <name type="common">European freshwater eel</name>
    <name type="synonym">Muraena anguilla</name>
    <dbReference type="NCBI Taxonomy" id="7936"/>
    <lineage>
        <taxon>Eukaryota</taxon>
        <taxon>Metazoa</taxon>
        <taxon>Chordata</taxon>
        <taxon>Craniata</taxon>
        <taxon>Vertebrata</taxon>
        <taxon>Euteleostomi</taxon>
        <taxon>Actinopterygii</taxon>
        <taxon>Neopterygii</taxon>
        <taxon>Teleostei</taxon>
        <taxon>Anguilliformes</taxon>
        <taxon>Anguillidae</taxon>
        <taxon>Anguilla</taxon>
    </lineage>
</organism>
<accession>A0A0E9WTI6</accession>
<sequence length="58" mass="6671">MINLRALSTNVPICKSRVLNYNLWVSIKGSCNFYFIFIFLTVFFSSLLTVHSRGLLIV</sequence>
<proteinExistence type="predicted"/>
<dbReference type="EMBL" id="GBXM01014853">
    <property type="protein sequence ID" value="JAH93724.1"/>
    <property type="molecule type" value="Transcribed_RNA"/>
</dbReference>
<name>A0A0E9WTI6_ANGAN</name>
<dbReference type="AlphaFoldDB" id="A0A0E9WTI6"/>
<reference evidence="1" key="1">
    <citation type="submission" date="2014-11" db="EMBL/GenBank/DDBJ databases">
        <authorList>
            <person name="Amaro Gonzalez C."/>
        </authorList>
    </citation>
    <scope>NUCLEOTIDE SEQUENCE</scope>
</reference>
<evidence type="ECO:0000313" key="1">
    <source>
        <dbReference type="EMBL" id="JAH93724.1"/>
    </source>
</evidence>
<reference evidence="1" key="2">
    <citation type="journal article" date="2015" name="Fish Shellfish Immunol.">
        <title>Early steps in the European eel (Anguilla anguilla)-Vibrio vulnificus interaction in the gills: Role of the RtxA13 toxin.</title>
        <authorList>
            <person name="Callol A."/>
            <person name="Pajuelo D."/>
            <person name="Ebbesson L."/>
            <person name="Teles M."/>
            <person name="MacKenzie S."/>
            <person name="Amaro C."/>
        </authorList>
    </citation>
    <scope>NUCLEOTIDE SEQUENCE</scope>
</reference>
<protein>
    <submittedName>
        <fullName evidence="1">Uncharacterized protein</fullName>
    </submittedName>
</protein>